<comment type="caution">
    <text evidence="1">The sequence shown here is derived from an EMBL/GenBank/DDBJ whole genome shotgun (WGS) entry which is preliminary data.</text>
</comment>
<proteinExistence type="predicted"/>
<sequence>MYALPDDNQDAIEKVNGHFSRLQRASPPIGSGLAIAKTSRSRFAKGSSTPERLKDQETTTANAGFSVLIQGLIIRPPPRSYPQNLTAKSATLRSQAQMITTQTSTTKRYDPKLATTLQLQGDGAESQIPSSTTLRRHIPISQPQSMRDQPWQSYAMESQAMEIKVQLKPSDKRTKYI</sequence>
<evidence type="ECO:0000313" key="2">
    <source>
        <dbReference type="Proteomes" id="UP000530670"/>
    </source>
</evidence>
<dbReference type="EMBL" id="JAAQRI010000094">
    <property type="protein sequence ID" value="KAF5638985.1"/>
    <property type="molecule type" value="Genomic_DNA"/>
</dbReference>
<dbReference type="GeneID" id="59303795"/>
<reference evidence="1 2" key="1">
    <citation type="submission" date="2020-05" db="EMBL/GenBank/DDBJ databases">
        <title>Identification and distribution of gene clusters putatively required for synthesis of sphingolipid metabolism inhibitors in phylogenetically diverse species of the filamentous fungus Fusarium.</title>
        <authorList>
            <person name="Kim H.-S."/>
            <person name="Busman M."/>
            <person name="Brown D.W."/>
            <person name="Divon H."/>
            <person name="Uhlig S."/>
            <person name="Proctor R.H."/>
        </authorList>
    </citation>
    <scope>NUCLEOTIDE SEQUENCE [LARGE SCALE GENOMIC DNA]</scope>
    <source>
        <strain evidence="1 2">NRRL 66243</strain>
    </source>
</reference>
<dbReference type="Proteomes" id="UP000530670">
    <property type="component" value="Unassembled WGS sequence"/>
</dbReference>
<evidence type="ECO:0000313" key="1">
    <source>
        <dbReference type="EMBL" id="KAF5638985.1"/>
    </source>
</evidence>
<protein>
    <submittedName>
        <fullName evidence="1">Uncharacterized protein</fullName>
    </submittedName>
</protein>
<dbReference type="RefSeq" id="XP_037207888.1">
    <property type="nucleotide sequence ID" value="XM_037351525.1"/>
</dbReference>
<dbReference type="AlphaFoldDB" id="A0A8H5RTX1"/>
<name>A0A8H5RTX1_9HYPO</name>
<accession>A0A8H5RTX1</accession>
<gene>
    <name evidence="1" type="ORF">FTJAE_5056</name>
</gene>
<organism evidence="1 2">
    <name type="scientific">Fusarium tjaetaba</name>
    <dbReference type="NCBI Taxonomy" id="1567544"/>
    <lineage>
        <taxon>Eukaryota</taxon>
        <taxon>Fungi</taxon>
        <taxon>Dikarya</taxon>
        <taxon>Ascomycota</taxon>
        <taxon>Pezizomycotina</taxon>
        <taxon>Sordariomycetes</taxon>
        <taxon>Hypocreomycetidae</taxon>
        <taxon>Hypocreales</taxon>
        <taxon>Nectriaceae</taxon>
        <taxon>Fusarium</taxon>
        <taxon>Fusarium fujikuroi species complex</taxon>
    </lineage>
</organism>
<keyword evidence="2" id="KW-1185">Reference proteome</keyword>